<dbReference type="PANTHER" id="PTHR37422">
    <property type="entry name" value="TEICHURONIC ACID BIOSYNTHESIS PROTEIN TUAE"/>
    <property type="match status" value="1"/>
</dbReference>
<dbReference type="Proteomes" id="UP000240739">
    <property type="component" value="Unassembled WGS sequence"/>
</dbReference>
<evidence type="ECO:0000256" key="5">
    <source>
        <dbReference type="PROSITE-ProRule" id="PRU00339"/>
    </source>
</evidence>
<proteinExistence type="predicted"/>
<evidence type="ECO:0000313" key="9">
    <source>
        <dbReference type="Proteomes" id="UP000240739"/>
    </source>
</evidence>
<dbReference type="EMBL" id="PYYB01000001">
    <property type="protein sequence ID" value="PTL58486.1"/>
    <property type="molecule type" value="Genomic_DNA"/>
</dbReference>
<evidence type="ECO:0000256" key="4">
    <source>
        <dbReference type="ARBA" id="ARBA00023136"/>
    </source>
</evidence>
<keyword evidence="9" id="KW-1185">Reference proteome</keyword>
<dbReference type="InterPro" id="IPR007016">
    <property type="entry name" value="O-antigen_ligase-rel_domated"/>
</dbReference>
<dbReference type="InterPro" id="IPR019734">
    <property type="entry name" value="TPR_rpt"/>
</dbReference>
<comment type="caution">
    <text evidence="8">The sequence shown here is derived from an EMBL/GenBank/DDBJ whole genome shotgun (WGS) entry which is preliminary data.</text>
</comment>
<dbReference type="SUPFAM" id="SSF48452">
    <property type="entry name" value="TPR-like"/>
    <property type="match status" value="1"/>
</dbReference>
<evidence type="ECO:0000256" key="2">
    <source>
        <dbReference type="ARBA" id="ARBA00022692"/>
    </source>
</evidence>
<feature type="transmembrane region" description="Helical" evidence="6">
    <location>
        <begin position="280"/>
        <end position="301"/>
    </location>
</feature>
<dbReference type="InterPro" id="IPR011990">
    <property type="entry name" value="TPR-like_helical_dom_sf"/>
</dbReference>
<evidence type="ECO:0000313" key="8">
    <source>
        <dbReference type="EMBL" id="PTL58486.1"/>
    </source>
</evidence>
<dbReference type="RefSeq" id="WP_107566924.1">
    <property type="nucleotide sequence ID" value="NZ_PYYB01000001.1"/>
</dbReference>
<feature type="transmembrane region" description="Helical" evidence="6">
    <location>
        <begin position="519"/>
        <end position="537"/>
    </location>
</feature>
<dbReference type="Pfam" id="PF04932">
    <property type="entry name" value="Wzy_C"/>
    <property type="match status" value="1"/>
</dbReference>
<dbReference type="Gene3D" id="1.25.40.10">
    <property type="entry name" value="Tetratricopeptide repeat domain"/>
    <property type="match status" value="1"/>
</dbReference>
<feature type="transmembrane region" description="Helical" evidence="6">
    <location>
        <begin position="73"/>
        <end position="91"/>
    </location>
</feature>
<evidence type="ECO:0000259" key="7">
    <source>
        <dbReference type="Pfam" id="PF04932"/>
    </source>
</evidence>
<dbReference type="PROSITE" id="PS50005">
    <property type="entry name" value="TPR"/>
    <property type="match status" value="1"/>
</dbReference>
<feature type="transmembrane region" description="Helical" evidence="6">
    <location>
        <begin position="9"/>
        <end position="30"/>
    </location>
</feature>
<organism evidence="8 9">
    <name type="scientific">Paraconexibacter algicola</name>
    <dbReference type="NCBI Taxonomy" id="2133960"/>
    <lineage>
        <taxon>Bacteria</taxon>
        <taxon>Bacillati</taxon>
        <taxon>Actinomycetota</taxon>
        <taxon>Thermoleophilia</taxon>
        <taxon>Solirubrobacterales</taxon>
        <taxon>Paraconexibacteraceae</taxon>
        <taxon>Paraconexibacter</taxon>
    </lineage>
</organism>
<feature type="transmembrane region" description="Helical" evidence="6">
    <location>
        <begin position="321"/>
        <end position="339"/>
    </location>
</feature>
<keyword evidence="2 6" id="KW-0812">Transmembrane</keyword>
<dbReference type="OrthoDB" id="5241686at2"/>
<feature type="repeat" description="TPR" evidence="5">
    <location>
        <begin position="606"/>
        <end position="639"/>
    </location>
</feature>
<feature type="transmembrane region" description="Helical" evidence="6">
    <location>
        <begin position="195"/>
        <end position="213"/>
    </location>
</feature>
<evidence type="ECO:0000256" key="3">
    <source>
        <dbReference type="ARBA" id="ARBA00022989"/>
    </source>
</evidence>
<comment type="subcellular location">
    <subcellularLocation>
        <location evidence="1">Membrane</location>
        <topology evidence="1">Multi-pass membrane protein</topology>
    </subcellularLocation>
</comment>
<dbReference type="InterPro" id="IPR051533">
    <property type="entry name" value="WaaL-like"/>
</dbReference>
<feature type="transmembrane region" description="Helical" evidence="6">
    <location>
        <begin position="242"/>
        <end position="260"/>
    </location>
</feature>
<feature type="transmembrane region" description="Helical" evidence="6">
    <location>
        <begin position="478"/>
        <end position="499"/>
    </location>
</feature>
<feature type="transmembrane region" description="Helical" evidence="6">
    <location>
        <begin position="97"/>
        <end position="118"/>
    </location>
</feature>
<accession>A0A2T4UGV7</accession>
<feature type="transmembrane region" description="Helical" evidence="6">
    <location>
        <begin position="42"/>
        <end position="61"/>
    </location>
</feature>
<keyword evidence="3 6" id="KW-1133">Transmembrane helix</keyword>
<feature type="transmembrane region" description="Helical" evidence="6">
    <location>
        <begin position="169"/>
        <end position="188"/>
    </location>
</feature>
<name>A0A2T4UGV7_9ACTN</name>
<sequence>MRSGRPLELLVRAAPVTVPSLVVVLVSVALVFDDVGYPLTAWAPATVLVLGLLGVAVATLPNAWGDVPTPVRVAAAGLVGLTAWTFLSILWTPDRGAALEAGGRTVLYAAVFLLFALWRQRARTAALVLGAWTALMLVLAAAWTVRVGAGGQAAVDLFLDDRLRSPAGYPNASAATWLMVLWPAVALAASARVPWVARGAFAAGAVVVLPLALLSVSRGSLIAVPLTALLLLVLLPGRLRHLGTLLLVAAAATPGLLAALDVGDVLTTPGADPSSDLRAVAVLALGGGLVAGAIVAAVARWEAARPSGDPRVAALHRAGRLAAAAVVAVGLVGGLVAVGDPVDRLDRAWTSFQGGYAEDSGSGNRLASGLGSNRYDFYRVALDGFTAAPLVGQGAESFRQSYLRDGTSTETPRYPHSVELRVLGELGLVGALLLLLWLGGAAWAAARAVRAGDPLTRAVVAGALGVTGYWLVHGSADWFWEFAGLGLPAVAMLGLACSLAPRHDPPRAPLMRARGAGELAVLALVLGAAALTVLSPWSAQREIDRAAAVFATRPLESYSRLDRARTLDPLSDRASLLEGSIALRYGDLPRARRAFEDALERVPDGQYATLQLGAIAAVQRDRPRALRLLRRAVALAPRDPIARESLAIVRDGGVVDLDALSAAILRGAASLS</sequence>
<feature type="transmembrane region" description="Helical" evidence="6">
    <location>
        <begin position="422"/>
        <end position="443"/>
    </location>
</feature>
<feature type="transmembrane region" description="Helical" evidence="6">
    <location>
        <begin position="219"/>
        <end position="235"/>
    </location>
</feature>
<keyword evidence="4 6" id="KW-0472">Membrane</keyword>
<evidence type="ECO:0000256" key="1">
    <source>
        <dbReference type="ARBA" id="ARBA00004141"/>
    </source>
</evidence>
<feature type="transmembrane region" description="Helical" evidence="6">
    <location>
        <begin position="125"/>
        <end position="149"/>
    </location>
</feature>
<dbReference type="PANTHER" id="PTHR37422:SF13">
    <property type="entry name" value="LIPOPOLYSACCHARIDE BIOSYNTHESIS PROTEIN PA4999-RELATED"/>
    <property type="match status" value="1"/>
</dbReference>
<protein>
    <recommendedName>
        <fullName evidence="7">O-antigen ligase-related domain-containing protein</fullName>
    </recommendedName>
</protein>
<gene>
    <name evidence="8" type="ORF">C7Y72_01860</name>
</gene>
<reference evidence="8 9" key="1">
    <citation type="submission" date="2018-03" db="EMBL/GenBank/DDBJ databases">
        <title>Aquarubrobacter algicola gen. nov., sp. nov., a novel actinobacterium isolated from shallow eutrophic lake during the end of cyanobacterial harmful algal blooms.</title>
        <authorList>
            <person name="Chun S.J."/>
        </authorList>
    </citation>
    <scope>NUCLEOTIDE SEQUENCE [LARGE SCALE GENOMIC DNA]</scope>
    <source>
        <strain evidence="8 9">Seoho-28</strain>
    </source>
</reference>
<evidence type="ECO:0000256" key="6">
    <source>
        <dbReference type="SAM" id="Phobius"/>
    </source>
</evidence>
<feature type="domain" description="O-antigen ligase-related" evidence="7">
    <location>
        <begin position="282"/>
        <end position="435"/>
    </location>
</feature>
<feature type="transmembrane region" description="Helical" evidence="6">
    <location>
        <begin position="455"/>
        <end position="472"/>
    </location>
</feature>
<keyword evidence="5" id="KW-0802">TPR repeat</keyword>
<dbReference type="AlphaFoldDB" id="A0A2T4UGV7"/>
<dbReference type="GO" id="GO:0016020">
    <property type="term" value="C:membrane"/>
    <property type="evidence" value="ECO:0007669"/>
    <property type="project" value="UniProtKB-SubCell"/>
</dbReference>